<evidence type="ECO:0000256" key="10">
    <source>
        <dbReference type="ARBA" id="ARBA00023004"/>
    </source>
</evidence>
<evidence type="ECO:0000256" key="3">
    <source>
        <dbReference type="ARBA" id="ARBA00008343"/>
    </source>
</evidence>
<dbReference type="PROSITE" id="PS00764">
    <property type="entry name" value="ENDONUCLEASE_III_1"/>
    <property type="match status" value="1"/>
</dbReference>
<proteinExistence type="inferred from homology"/>
<evidence type="ECO:0000256" key="7">
    <source>
        <dbReference type="ARBA" id="ARBA00022723"/>
    </source>
</evidence>
<dbReference type="GO" id="GO:0034039">
    <property type="term" value="F:8-oxo-7,8-dihydroguanine DNA N-glycosylase activity"/>
    <property type="evidence" value="ECO:0007669"/>
    <property type="project" value="TreeGrafter"/>
</dbReference>
<dbReference type="SMART" id="SM00478">
    <property type="entry name" value="ENDO3c"/>
    <property type="match status" value="1"/>
</dbReference>
<keyword evidence="10" id="KW-0408">Iron</keyword>
<dbReference type="EMBL" id="UINC01001695">
    <property type="protein sequence ID" value="SUZ86718.1"/>
    <property type="molecule type" value="Genomic_DNA"/>
</dbReference>
<evidence type="ECO:0000256" key="5">
    <source>
        <dbReference type="ARBA" id="ARBA00022023"/>
    </source>
</evidence>
<dbReference type="InterPro" id="IPR015797">
    <property type="entry name" value="NUDIX_hydrolase-like_dom_sf"/>
</dbReference>
<keyword evidence="9" id="KW-0378">Hydrolase</keyword>
<dbReference type="InterPro" id="IPR004036">
    <property type="entry name" value="Endonuclease-III-like_CS2"/>
</dbReference>
<keyword evidence="8" id="KW-0227">DNA damage</keyword>
<dbReference type="SUPFAM" id="SSF55811">
    <property type="entry name" value="Nudix"/>
    <property type="match status" value="1"/>
</dbReference>
<dbReference type="GO" id="GO:0035485">
    <property type="term" value="F:adenine/guanine mispair binding"/>
    <property type="evidence" value="ECO:0007669"/>
    <property type="project" value="TreeGrafter"/>
</dbReference>
<evidence type="ECO:0000256" key="4">
    <source>
        <dbReference type="ARBA" id="ARBA00012045"/>
    </source>
</evidence>
<dbReference type="InterPro" id="IPR029119">
    <property type="entry name" value="MutY_C"/>
</dbReference>
<dbReference type="GO" id="GO:0032357">
    <property type="term" value="F:oxidized purine DNA binding"/>
    <property type="evidence" value="ECO:0007669"/>
    <property type="project" value="TreeGrafter"/>
</dbReference>
<keyword evidence="12" id="KW-0234">DNA repair</keyword>
<dbReference type="GO" id="GO:0006284">
    <property type="term" value="P:base-excision repair"/>
    <property type="evidence" value="ECO:0007669"/>
    <property type="project" value="InterPro"/>
</dbReference>
<dbReference type="CDD" id="cd03431">
    <property type="entry name" value="NUDIX_DNA_Glycosylase_C-MutY"/>
    <property type="match status" value="1"/>
</dbReference>
<evidence type="ECO:0000256" key="6">
    <source>
        <dbReference type="ARBA" id="ARBA00022485"/>
    </source>
</evidence>
<dbReference type="FunFam" id="1.10.340.30:FF:000002">
    <property type="entry name" value="Adenine DNA glycosylase"/>
    <property type="match status" value="1"/>
</dbReference>
<dbReference type="PANTHER" id="PTHR42944:SF1">
    <property type="entry name" value="ADENINE DNA GLYCOSYLASE"/>
    <property type="match status" value="1"/>
</dbReference>
<comment type="catalytic activity">
    <reaction evidence="1">
        <text>Hydrolyzes free adenine bases from 7,8-dihydro-8-oxoguanine:adenine mismatched double-stranded DNA, leaving an apurinic site.</text>
        <dbReference type="EC" id="3.2.2.31"/>
    </reaction>
</comment>
<dbReference type="InterPro" id="IPR005760">
    <property type="entry name" value="A/G_AdeGlyc_MutY"/>
</dbReference>
<dbReference type="InterPro" id="IPR000445">
    <property type="entry name" value="HhH_motif"/>
</dbReference>
<dbReference type="InterPro" id="IPR011257">
    <property type="entry name" value="DNA_glycosylase"/>
</dbReference>
<dbReference type="InterPro" id="IPR004035">
    <property type="entry name" value="Endouclease-III_FeS-bd_BS"/>
</dbReference>
<evidence type="ECO:0000256" key="11">
    <source>
        <dbReference type="ARBA" id="ARBA00023014"/>
    </source>
</evidence>
<gene>
    <name evidence="15" type="ORF">METZ01_LOCUS39572</name>
</gene>
<keyword evidence="6" id="KW-0004">4Fe-4S</keyword>
<keyword evidence="13" id="KW-0326">Glycosidase</keyword>
<dbReference type="InterPro" id="IPR023170">
    <property type="entry name" value="HhH_base_excis_C"/>
</dbReference>
<dbReference type="EC" id="3.2.2.31" evidence="4"/>
<evidence type="ECO:0000256" key="13">
    <source>
        <dbReference type="ARBA" id="ARBA00023295"/>
    </source>
</evidence>
<dbReference type="PROSITE" id="PS01155">
    <property type="entry name" value="ENDONUCLEASE_III_2"/>
    <property type="match status" value="1"/>
</dbReference>
<protein>
    <recommendedName>
        <fullName evidence="5">Adenine DNA glycosylase</fullName>
        <ecNumber evidence="4">3.2.2.31</ecNumber>
    </recommendedName>
</protein>
<dbReference type="Gene3D" id="3.90.79.10">
    <property type="entry name" value="Nucleoside Triphosphate Pyrophosphohydrolase"/>
    <property type="match status" value="1"/>
</dbReference>
<evidence type="ECO:0000256" key="1">
    <source>
        <dbReference type="ARBA" id="ARBA00000843"/>
    </source>
</evidence>
<dbReference type="SUPFAM" id="SSF48150">
    <property type="entry name" value="DNA-glycosylase"/>
    <property type="match status" value="1"/>
</dbReference>
<evidence type="ECO:0000259" key="14">
    <source>
        <dbReference type="SMART" id="SM00478"/>
    </source>
</evidence>
<dbReference type="Gene3D" id="1.10.1670.10">
    <property type="entry name" value="Helix-hairpin-Helix base-excision DNA repair enzymes (C-terminal)"/>
    <property type="match status" value="1"/>
</dbReference>
<dbReference type="Pfam" id="PF00730">
    <property type="entry name" value="HhH-GPD"/>
    <property type="match status" value="1"/>
</dbReference>
<dbReference type="GO" id="GO:0006298">
    <property type="term" value="P:mismatch repair"/>
    <property type="evidence" value="ECO:0007669"/>
    <property type="project" value="TreeGrafter"/>
</dbReference>
<accession>A0A381R757</accession>
<name>A0A381R757_9ZZZZ</name>
<dbReference type="GO" id="GO:0046872">
    <property type="term" value="F:metal ion binding"/>
    <property type="evidence" value="ECO:0007669"/>
    <property type="project" value="UniProtKB-KW"/>
</dbReference>
<feature type="domain" description="HhH-GPD" evidence="14">
    <location>
        <begin position="52"/>
        <end position="198"/>
    </location>
</feature>
<evidence type="ECO:0000256" key="2">
    <source>
        <dbReference type="ARBA" id="ARBA00001966"/>
    </source>
</evidence>
<reference evidence="15" key="1">
    <citation type="submission" date="2018-05" db="EMBL/GenBank/DDBJ databases">
        <authorList>
            <person name="Lanie J.A."/>
            <person name="Ng W.-L."/>
            <person name="Kazmierczak K.M."/>
            <person name="Andrzejewski T.M."/>
            <person name="Davidsen T.M."/>
            <person name="Wayne K.J."/>
            <person name="Tettelin H."/>
            <person name="Glass J.I."/>
            <person name="Rusch D."/>
            <person name="Podicherti R."/>
            <person name="Tsui H.-C.T."/>
            <person name="Winkler M.E."/>
        </authorList>
    </citation>
    <scope>NUCLEOTIDE SEQUENCE</scope>
</reference>
<dbReference type="GO" id="GO:0000701">
    <property type="term" value="F:purine-specific mismatch base pair DNA N-glycosylase activity"/>
    <property type="evidence" value="ECO:0007669"/>
    <property type="project" value="UniProtKB-EC"/>
</dbReference>
<dbReference type="GO" id="GO:0051539">
    <property type="term" value="F:4 iron, 4 sulfur cluster binding"/>
    <property type="evidence" value="ECO:0007669"/>
    <property type="project" value="UniProtKB-KW"/>
</dbReference>
<evidence type="ECO:0000313" key="15">
    <source>
        <dbReference type="EMBL" id="SUZ86718.1"/>
    </source>
</evidence>
<evidence type="ECO:0000256" key="9">
    <source>
        <dbReference type="ARBA" id="ARBA00022801"/>
    </source>
</evidence>
<keyword evidence="7" id="KW-0479">Metal-binding</keyword>
<dbReference type="NCBIfam" id="TIGR01084">
    <property type="entry name" value="mutY"/>
    <property type="match status" value="1"/>
</dbReference>
<sequence>MKQPTNTSSSGPSPDQLGDFRSSLLQYYDRFRRDLPWRGETDPYRILVSEIMLQQTRVETVLRYYESWLKRFPTLGALASANSREVLKAWEGLGYYRRARNLHSAARRIRELPGGHFPTSYRDLRQLPGVGQYTAGAVASIGFGEIVPAVDGNVRRVLARLFDKREPRARWLNRTAAELVDKDRPGDWNQALMELGAMICSPKNPRCEDCPVQLWCTAHEQGTQALSPAGVRRVPAREISFLLVILQTEEGEVMLVQRPPEGLLAGMWAFPEQELAKPLDCAATSRDRAIELAMSLGAEVVGVASALAEVQHRFTHLQARYRPWVVPVAKLLNGEGNVWMTPGEPVDFPIPVAQHKVLDALAECGATPGSSESHAGNPS</sequence>
<evidence type="ECO:0000256" key="8">
    <source>
        <dbReference type="ARBA" id="ARBA00022763"/>
    </source>
</evidence>
<dbReference type="PANTHER" id="PTHR42944">
    <property type="entry name" value="ADENINE DNA GLYCOSYLASE"/>
    <property type="match status" value="1"/>
</dbReference>
<dbReference type="AlphaFoldDB" id="A0A381R757"/>
<keyword evidence="11" id="KW-0411">Iron-sulfur</keyword>
<dbReference type="InterPro" id="IPR003265">
    <property type="entry name" value="HhH-GPD_domain"/>
</dbReference>
<dbReference type="Pfam" id="PF14815">
    <property type="entry name" value="NUDIX_4"/>
    <property type="match status" value="1"/>
</dbReference>
<dbReference type="CDD" id="cd00056">
    <property type="entry name" value="ENDO3c"/>
    <property type="match status" value="1"/>
</dbReference>
<dbReference type="Pfam" id="PF00633">
    <property type="entry name" value="HHH"/>
    <property type="match status" value="1"/>
</dbReference>
<comment type="cofactor">
    <cofactor evidence="2">
        <name>[4Fe-4S] cluster</name>
        <dbReference type="ChEBI" id="CHEBI:49883"/>
    </cofactor>
</comment>
<organism evidence="15">
    <name type="scientific">marine metagenome</name>
    <dbReference type="NCBI Taxonomy" id="408172"/>
    <lineage>
        <taxon>unclassified sequences</taxon>
        <taxon>metagenomes</taxon>
        <taxon>ecological metagenomes</taxon>
    </lineage>
</organism>
<dbReference type="InterPro" id="IPR044298">
    <property type="entry name" value="MIG/MutY"/>
</dbReference>
<dbReference type="Gene3D" id="1.10.340.30">
    <property type="entry name" value="Hypothetical protein, domain 2"/>
    <property type="match status" value="1"/>
</dbReference>
<evidence type="ECO:0000256" key="12">
    <source>
        <dbReference type="ARBA" id="ARBA00023204"/>
    </source>
</evidence>
<comment type="similarity">
    <text evidence="3">Belongs to the Nth/MutY family.</text>
</comment>